<accession>A0A0B4S014</accession>
<organism evidence="2 3">
    <name type="scientific">Parvimonas micra</name>
    <dbReference type="NCBI Taxonomy" id="33033"/>
    <lineage>
        <taxon>Bacteria</taxon>
        <taxon>Bacillati</taxon>
        <taxon>Bacillota</taxon>
        <taxon>Tissierellia</taxon>
        <taxon>Tissierellales</taxon>
        <taxon>Peptoniphilaceae</taxon>
        <taxon>Parvimonas</taxon>
    </lineage>
</organism>
<evidence type="ECO:0000313" key="3">
    <source>
        <dbReference type="Proteomes" id="UP000031386"/>
    </source>
</evidence>
<feature type="transmembrane region" description="Helical" evidence="1">
    <location>
        <begin position="12"/>
        <end position="31"/>
    </location>
</feature>
<dbReference type="Pfam" id="PF07155">
    <property type="entry name" value="ECF-ribofla_trS"/>
    <property type="match status" value="1"/>
</dbReference>
<evidence type="ECO:0008006" key="4">
    <source>
        <dbReference type="Google" id="ProtNLM"/>
    </source>
</evidence>
<sequence length="176" mass="19649">MKKNRFTTTQLAIAGLMIAITVILSYQNIYLFPPRSGRITLRFIPMIFSGILLGPTLGTIIGGASDPLIYFMTLGSPGMYFPGYMLTNMVIGFFPGLIIGKNIEKESKLSLILKVALISLLSFAVTIFLDSFWLSITRGKGFWYYVASRTLPNLIQMGITFVAILVLTTRIKKTYR</sequence>
<dbReference type="Gene3D" id="1.10.1760.20">
    <property type="match status" value="1"/>
</dbReference>
<reference evidence="2 3" key="1">
    <citation type="submission" date="2014-10" db="EMBL/GenBank/DDBJ databases">
        <title>Complete genome sequence of Parvimonas micra KCOM 1535 (= ChDC B708).</title>
        <authorList>
            <person name="Kook J.-K."/>
            <person name="Park S.-N."/>
            <person name="Lim Y.K."/>
            <person name="Roh H."/>
        </authorList>
    </citation>
    <scope>NUCLEOTIDE SEQUENCE [LARGE SCALE GENOMIC DNA]</scope>
    <source>
        <strain evidence="3">KCOM 1535 / ChDC B708</strain>
    </source>
</reference>
<keyword evidence="1" id="KW-1133">Transmembrane helix</keyword>
<dbReference type="KEGG" id="pmic:NW74_01610"/>
<feature type="transmembrane region" description="Helical" evidence="1">
    <location>
        <begin position="43"/>
        <end position="61"/>
    </location>
</feature>
<keyword evidence="1" id="KW-0812">Transmembrane</keyword>
<dbReference type="InterPro" id="IPR030949">
    <property type="entry name" value="ECF_S_folate_fam"/>
</dbReference>
<name>A0A0B4S014_9FIRM</name>
<proteinExistence type="predicted"/>
<protein>
    <recommendedName>
        <fullName evidence="4">Folate family ECF transporter S component</fullName>
    </recommendedName>
</protein>
<gene>
    <name evidence="2" type="ORF">NW74_01610</name>
</gene>
<evidence type="ECO:0000313" key="2">
    <source>
        <dbReference type="EMBL" id="AIZ36142.1"/>
    </source>
</evidence>
<dbReference type="EMBL" id="CP009761">
    <property type="protein sequence ID" value="AIZ36142.1"/>
    <property type="molecule type" value="Genomic_DNA"/>
</dbReference>
<dbReference type="NCBIfam" id="TIGR04518">
    <property type="entry name" value="ECF_S_folT_fam"/>
    <property type="match status" value="1"/>
</dbReference>
<dbReference type="STRING" id="33033.NW74_01610"/>
<dbReference type="AlphaFoldDB" id="A0A0B4S014"/>
<keyword evidence="3" id="KW-1185">Reference proteome</keyword>
<evidence type="ECO:0000256" key="1">
    <source>
        <dbReference type="SAM" id="Phobius"/>
    </source>
</evidence>
<dbReference type="Proteomes" id="UP000031386">
    <property type="component" value="Chromosome"/>
</dbReference>
<dbReference type="InterPro" id="IPR009825">
    <property type="entry name" value="ECF_substrate-spec-like"/>
</dbReference>
<keyword evidence="1" id="KW-0472">Membrane</keyword>
<dbReference type="RefSeq" id="WP_041953539.1">
    <property type="nucleotide sequence ID" value="NZ_CP009761.1"/>
</dbReference>
<dbReference type="OrthoDB" id="4624at2"/>
<feature type="transmembrane region" description="Helical" evidence="1">
    <location>
        <begin position="111"/>
        <end position="134"/>
    </location>
</feature>
<feature type="transmembrane region" description="Helical" evidence="1">
    <location>
        <begin position="154"/>
        <end position="171"/>
    </location>
</feature>
<dbReference type="GO" id="GO:0016020">
    <property type="term" value="C:membrane"/>
    <property type="evidence" value="ECO:0007669"/>
    <property type="project" value="InterPro"/>
</dbReference>
<feature type="transmembrane region" description="Helical" evidence="1">
    <location>
        <begin position="81"/>
        <end position="99"/>
    </location>
</feature>